<evidence type="ECO:0000313" key="1">
    <source>
        <dbReference type="EMBL" id="AYM86866.1"/>
    </source>
</evidence>
<proteinExistence type="predicted"/>
<dbReference type="RefSeq" id="WP_121637599.1">
    <property type="nucleotide sequence ID" value="NZ_CP033065.1"/>
</dbReference>
<organism evidence="1 2">
    <name type="scientific">Pseudoalteromonas agarivorans</name>
    <dbReference type="NCBI Taxonomy" id="176102"/>
    <lineage>
        <taxon>Bacteria</taxon>
        <taxon>Pseudomonadati</taxon>
        <taxon>Pseudomonadota</taxon>
        <taxon>Gammaproteobacteria</taxon>
        <taxon>Alteromonadales</taxon>
        <taxon>Pseudoalteromonadaceae</taxon>
        <taxon>Pseudoalteromonas</taxon>
    </lineage>
</organism>
<name>A0AAD0TZH4_9GAMM</name>
<gene>
    <name evidence="1" type="ORF">D9T18_09170</name>
</gene>
<dbReference type="EMBL" id="CP033065">
    <property type="protein sequence ID" value="AYM86866.1"/>
    <property type="molecule type" value="Genomic_DNA"/>
</dbReference>
<accession>A0AAD0TZH4</accession>
<dbReference type="Proteomes" id="UP000279995">
    <property type="component" value="Chromosome I"/>
</dbReference>
<reference evidence="1 2" key="1">
    <citation type="submission" date="2018-10" db="EMBL/GenBank/DDBJ databases">
        <title>Complete Genome Sequence and Transcriptomic Profiles of a Marine Bacterium, Pseudoalteromonas agarivorans Hao 2018.</title>
        <authorList>
            <person name="Hao L."/>
        </authorList>
    </citation>
    <scope>NUCLEOTIDE SEQUENCE [LARGE SCALE GENOMIC DNA]</scope>
    <source>
        <strain evidence="1 2">Hao 2018</strain>
    </source>
</reference>
<protein>
    <submittedName>
        <fullName evidence="1">Uncharacterized protein</fullName>
    </submittedName>
</protein>
<evidence type="ECO:0000313" key="2">
    <source>
        <dbReference type="Proteomes" id="UP000279995"/>
    </source>
</evidence>
<dbReference type="AlphaFoldDB" id="A0AAD0TZH4"/>
<sequence length="594" mass="68032">MARKKITVNSLILNNIDTTTMENTSVVDLTLIITIDLEFKGSKDYDLSKLLDGLTGEEKRSRQLELIKFIDYVKKMKGQGISKATRVEKFSRWVKHANSIDTSLSISDEKIVIEIHKIILKRHNDGKLAYRTYNNLRKQFRIILRDCFSVNKNDFEKWFPALKNRSGELFGATINNEKGDAKAFSDNDFKLIVTMLLHYARELQRRYLAGETHEQLKNKPPTFLYRDLSHSLNTHKILSKINIAKFLCNRSTIYYMLSFIAITGANLSPLLRAKRRDLVISKGDRDLLTIRITDKRKKKKDTPKVYLMKKYQEKLYTEILNYSKSLDPDDDALLFPYLEDDGAFKSFNSGEVSSAIQTYKTQGPIGEFGEILSPTPMKLRDSHGQQFDDIDNRAAALGNSPQTAAKHYSDGNSEQNTDELQVAMNAYTLSLLSGDELSTIHKQVQSDNDIKIIDHNSAVELLKAKFATKTSTGGICGNATTSNEAEKYYRRLNKLNLINEKEISCNNILACFTCEHHAFVDEEEQIYILLSFHQFLIDSLHMNEAGGLFGSKPLINDAIDEIYWMKENKFNTKFVTNAERKIKYQGIHPIWSFE</sequence>